<dbReference type="InterPro" id="IPR009057">
    <property type="entry name" value="Homeodomain-like_sf"/>
</dbReference>
<name>A0ABR5IAJ4_9ACTN</name>
<dbReference type="EMBL" id="LDTZ01000018">
    <property type="protein sequence ID" value="KNA90639.1"/>
    <property type="molecule type" value="Genomic_DNA"/>
</dbReference>
<dbReference type="Gene3D" id="1.10.357.10">
    <property type="entry name" value="Tetracycline Repressor, domain 2"/>
    <property type="match status" value="1"/>
</dbReference>
<dbReference type="SUPFAM" id="SSF46689">
    <property type="entry name" value="Homeodomain-like"/>
    <property type="match status" value="1"/>
</dbReference>
<keyword evidence="1" id="KW-0805">Transcription regulation</keyword>
<gene>
    <name evidence="6" type="ORF">ABW18_13880</name>
</gene>
<feature type="DNA-binding region" description="H-T-H motif" evidence="4">
    <location>
        <begin position="37"/>
        <end position="56"/>
    </location>
</feature>
<proteinExistence type="predicted"/>
<evidence type="ECO:0000259" key="5">
    <source>
        <dbReference type="PROSITE" id="PS50977"/>
    </source>
</evidence>
<sequence>MSSLLDEPRDRRRRRTRAAVLDAAAELFSRNGFRATSVDAIASHADVALTSLYGNFPDGKAEVYAVVACRLAREHAERMGRSVERTGGGAPTARAAFEEYVRFHRDEPLAFRMLGLADVSEVHGDVVDQARSEIGRVLAGVADDVIDAIDSADPAARSSVLLAWAAINGVLALEQRGHIDAATSDSLLGDAVELHVARVAQVCEV</sequence>
<evidence type="ECO:0000313" key="6">
    <source>
        <dbReference type="EMBL" id="KNA90639.1"/>
    </source>
</evidence>
<dbReference type="PROSITE" id="PS50977">
    <property type="entry name" value="HTH_TETR_2"/>
    <property type="match status" value="1"/>
</dbReference>
<organism evidence="6 7">
    <name type="scientific">Gordonia jacobaea</name>
    <dbReference type="NCBI Taxonomy" id="122202"/>
    <lineage>
        <taxon>Bacteria</taxon>
        <taxon>Bacillati</taxon>
        <taxon>Actinomycetota</taxon>
        <taxon>Actinomycetes</taxon>
        <taxon>Mycobacteriales</taxon>
        <taxon>Gordoniaceae</taxon>
        <taxon>Gordonia</taxon>
    </lineage>
</organism>
<dbReference type="PANTHER" id="PTHR30055">
    <property type="entry name" value="HTH-TYPE TRANSCRIPTIONAL REGULATOR RUTR"/>
    <property type="match status" value="1"/>
</dbReference>
<comment type="caution">
    <text evidence="6">The sequence shown here is derived from an EMBL/GenBank/DDBJ whole genome shotgun (WGS) entry which is preliminary data.</text>
</comment>
<evidence type="ECO:0000256" key="3">
    <source>
        <dbReference type="ARBA" id="ARBA00023163"/>
    </source>
</evidence>
<accession>A0ABR5IAJ4</accession>
<keyword evidence="7" id="KW-1185">Reference proteome</keyword>
<dbReference type="Pfam" id="PF13305">
    <property type="entry name" value="TetR_C_33"/>
    <property type="match status" value="1"/>
</dbReference>
<dbReference type="InterPro" id="IPR025996">
    <property type="entry name" value="MT1864/Rv1816-like_C"/>
</dbReference>
<dbReference type="Gene3D" id="1.10.10.60">
    <property type="entry name" value="Homeodomain-like"/>
    <property type="match status" value="1"/>
</dbReference>
<evidence type="ECO:0000256" key="2">
    <source>
        <dbReference type="ARBA" id="ARBA00023125"/>
    </source>
</evidence>
<evidence type="ECO:0000256" key="1">
    <source>
        <dbReference type="ARBA" id="ARBA00023015"/>
    </source>
</evidence>
<reference evidence="6 7" key="1">
    <citation type="submission" date="2015-05" db="EMBL/GenBank/DDBJ databases">
        <title>Draft genome sequence of the bacterium Gordonia jacobaea a new member of the Gordonia genus.</title>
        <authorList>
            <person name="Jimenez-Galisteo G."/>
            <person name="Dominguez A."/>
            <person name="Munoz E."/>
            <person name="Vinas M."/>
        </authorList>
    </citation>
    <scope>NUCLEOTIDE SEQUENCE [LARGE SCALE GENOMIC DNA]</scope>
    <source>
        <strain evidence="7">mv1</strain>
    </source>
</reference>
<evidence type="ECO:0000256" key="4">
    <source>
        <dbReference type="PROSITE-ProRule" id="PRU00335"/>
    </source>
</evidence>
<feature type="domain" description="HTH tetR-type" evidence="5">
    <location>
        <begin position="14"/>
        <end position="74"/>
    </location>
</feature>
<evidence type="ECO:0000313" key="7">
    <source>
        <dbReference type="Proteomes" id="UP000037247"/>
    </source>
</evidence>
<dbReference type="Pfam" id="PF00440">
    <property type="entry name" value="TetR_N"/>
    <property type="match status" value="1"/>
</dbReference>
<keyword evidence="3" id="KW-0804">Transcription</keyword>
<dbReference type="InterPro" id="IPR001647">
    <property type="entry name" value="HTH_TetR"/>
</dbReference>
<dbReference type="RefSeq" id="WP_049699577.1">
    <property type="nucleotide sequence ID" value="NZ_JAQDQF010000006.1"/>
</dbReference>
<keyword evidence="2 4" id="KW-0238">DNA-binding</keyword>
<protein>
    <submittedName>
        <fullName evidence="6">TetR family transcriptional regulator</fullName>
    </submittedName>
</protein>
<dbReference type="Proteomes" id="UP000037247">
    <property type="component" value="Unassembled WGS sequence"/>
</dbReference>
<dbReference type="InterPro" id="IPR050109">
    <property type="entry name" value="HTH-type_TetR-like_transc_reg"/>
</dbReference>
<dbReference type="PANTHER" id="PTHR30055:SF234">
    <property type="entry name" value="HTH-TYPE TRANSCRIPTIONAL REGULATOR BETI"/>
    <property type="match status" value="1"/>
</dbReference>